<evidence type="ECO:0000313" key="1">
    <source>
        <dbReference type="EMBL" id="CAG07548.1"/>
    </source>
</evidence>
<dbReference type="PANTHER" id="PTHR38653:SF1">
    <property type="entry name" value="GENE 572-RELATED"/>
    <property type="match status" value="1"/>
</dbReference>
<gene>
    <name evidence="1" type="ORF">GSTENG00028244001</name>
</gene>
<dbReference type="EMBL" id="CAAE01014991">
    <property type="protein sequence ID" value="CAG07548.1"/>
    <property type="molecule type" value="Genomic_DNA"/>
</dbReference>
<reference evidence="1" key="1">
    <citation type="journal article" date="2004" name="Nature">
        <title>Genome duplication in the teleost fish Tetraodon nigroviridis reveals the early vertebrate proto-karyotype.</title>
        <authorList>
            <person name="Jaillon O."/>
            <person name="Aury J.-M."/>
            <person name="Brunet F."/>
            <person name="Petit J.-L."/>
            <person name="Stange-Thomann N."/>
            <person name="Mauceli E."/>
            <person name="Bouneau L."/>
            <person name="Fischer C."/>
            <person name="Ozouf-Costaz C."/>
            <person name="Bernot A."/>
            <person name="Nicaud S."/>
            <person name="Jaffe D."/>
            <person name="Fisher S."/>
            <person name="Lutfalla G."/>
            <person name="Dossat C."/>
            <person name="Segurens B."/>
            <person name="Dasilva C."/>
            <person name="Salanoubat M."/>
            <person name="Levy M."/>
            <person name="Boudet N."/>
            <person name="Castellano S."/>
            <person name="Anthouard V."/>
            <person name="Jubin C."/>
            <person name="Castelli V."/>
            <person name="Katinka M."/>
            <person name="Vacherie B."/>
            <person name="Biemont C."/>
            <person name="Skalli Z."/>
            <person name="Cattolico L."/>
            <person name="Poulain J."/>
            <person name="De Berardinis V."/>
            <person name="Cruaud C."/>
            <person name="Duprat S."/>
            <person name="Brottier P."/>
            <person name="Coutanceau J.-P."/>
            <person name="Gouzy J."/>
            <person name="Parra G."/>
            <person name="Lardier G."/>
            <person name="Chapple C."/>
            <person name="McKernan K.J."/>
            <person name="McEwan P."/>
            <person name="Bosak S."/>
            <person name="Kellis M."/>
            <person name="Volff J.-N."/>
            <person name="Guigo R."/>
            <person name="Zody M.C."/>
            <person name="Mesirov J."/>
            <person name="Lindblad-Toh K."/>
            <person name="Birren B."/>
            <person name="Nusbaum C."/>
            <person name="Kahn D."/>
            <person name="Robinson-Rechavi M."/>
            <person name="Laudet V."/>
            <person name="Schachter V."/>
            <person name="Quetier F."/>
            <person name="Saurin W."/>
            <person name="Scarpelli C."/>
            <person name="Wincker P."/>
            <person name="Lander E.S."/>
            <person name="Weissenbach J."/>
            <person name="Roest Crollius H."/>
        </authorList>
    </citation>
    <scope>NUCLEOTIDE SEQUENCE [LARGE SCALE GENOMIC DNA]</scope>
</reference>
<proteinExistence type="predicted"/>
<dbReference type="AlphaFoldDB" id="Q4RVN4"/>
<dbReference type="KEGG" id="tng:GSTEN00028244G001"/>
<name>Q4RVN4_TETNG</name>
<dbReference type="PANTHER" id="PTHR38653">
    <property type="entry name" value="GENE 572-RELATED"/>
    <property type="match status" value="1"/>
</dbReference>
<dbReference type="InterPro" id="IPR027956">
    <property type="entry name" value="CIROZ"/>
</dbReference>
<dbReference type="OrthoDB" id="8946479at2759"/>
<protein>
    <submittedName>
        <fullName evidence="1">(spotted green pufferfish) hypothetical protein</fullName>
    </submittedName>
</protein>
<organism evidence="1">
    <name type="scientific">Tetraodon nigroviridis</name>
    <name type="common">Spotted green pufferfish</name>
    <name type="synonym">Chelonodon nigroviridis</name>
    <dbReference type="NCBI Taxonomy" id="99883"/>
    <lineage>
        <taxon>Eukaryota</taxon>
        <taxon>Metazoa</taxon>
        <taxon>Chordata</taxon>
        <taxon>Craniata</taxon>
        <taxon>Vertebrata</taxon>
        <taxon>Euteleostomi</taxon>
        <taxon>Actinopterygii</taxon>
        <taxon>Neopterygii</taxon>
        <taxon>Teleostei</taxon>
        <taxon>Neoteleostei</taxon>
        <taxon>Acanthomorphata</taxon>
        <taxon>Eupercaria</taxon>
        <taxon>Tetraodontiformes</taxon>
        <taxon>Tetradontoidea</taxon>
        <taxon>Tetraodontidae</taxon>
        <taxon>Tetraodon</taxon>
    </lineage>
</organism>
<accession>Q4RVN4</accession>
<reference evidence="1" key="2">
    <citation type="submission" date="2004-02" db="EMBL/GenBank/DDBJ databases">
        <authorList>
            <consortium name="Genoscope"/>
            <consortium name="Whitehead Institute Centre for Genome Research"/>
        </authorList>
    </citation>
    <scope>NUCLEOTIDE SEQUENCE</scope>
</reference>
<comment type="caution">
    <text evidence="1">The sequence shown here is derived from an EMBL/GenBank/DDBJ whole genome shotgun (WGS) entry which is preliminary data.</text>
</comment>
<sequence length="219" mass="23941">MCPVTSALLHREQIQCDPEFIQVTREVPYVNWGNELQWFLSLSNNFIVALEDASLIQMNTVLGGTNITVQGRRKELVPLCHMESRRLLLGPQTVPLLSQAPVGFTVEQSHGGSTAPAPTLQGWTEERMAEVSTAESLHAQLENSTSDLYTGNLSTSPAANASVVFGGDDAASINATQRTSLDFLNQAWVTDRAAMCHVTTNKQPDEIRKSDKCVSSRLV</sequence>